<keyword evidence="2" id="KW-1185">Reference proteome</keyword>
<protein>
    <submittedName>
        <fullName evidence="1">Uncharacterized protein</fullName>
    </submittedName>
</protein>
<dbReference type="EMBL" id="CP011389">
    <property type="protein sequence ID" value="AKH15714.1"/>
    <property type="molecule type" value="Genomic_DNA"/>
</dbReference>
<evidence type="ECO:0000313" key="2">
    <source>
        <dbReference type="Proteomes" id="UP000034024"/>
    </source>
</evidence>
<organism evidence="1 2">
    <name type="scientific">Deinococcus soli</name>
    <name type="common">ex Cha et al. 2016</name>
    <dbReference type="NCBI Taxonomy" id="1309411"/>
    <lineage>
        <taxon>Bacteria</taxon>
        <taxon>Thermotogati</taxon>
        <taxon>Deinococcota</taxon>
        <taxon>Deinococci</taxon>
        <taxon>Deinococcales</taxon>
        <taxon>Deinococcaceae</taxon>
        <taxon>Deinococcus</taxon>
    </lineage>
</organism>
<dbReference type="AlphaFoldDB" id="A0A0F7JKB4"/>
<dbReference type="Proteomes" id="UP000034024">
    <property type="component" value="Chromosome"/>
</dbReference>
<evidence type="ECO:0000313" key="1">
    <source>
        <dbReference type="EMBL" id="AKH15714.1"/>
    </source>
</evidence>
<accession>A0A0F7JKB4</accession>
<name>A0A0F7JKB4_9DEIO</name>
<proteinExistence type="predicted"/>
<reference evidence="1 2" key="1">
    <citation type="submission" date="2015-01" db="EMBL/GenBank/DDBJ databases">
        <title>Deinococcus soli/N5/whole genome sequencing.</title>
        <authorList>
            <person name="Kim M.K."/>
            <person name="Srinivasan S."/>
            <person name="Lee J.-J."/>
        </authorList>
    </citation>
    <scope>NUCLEOTIDE SEQUENCE [LARGE SCALE GENOMIC DNA]</scope>
    <source>
        <strain evidence="1 2">N5</strain>
    </source>
</reference>
<sequence>MFEDQSAEQQGDQQGVTQFLVRTPLEVTEMPFGPAAKLTDDGPSASTVMERVWLGAVSIFFLWERLNRSWREP</sequence>
<dbReference type="KEGG" id="dch:SY84_00120"/>
<gene>
    <name evidence="1" type="ORF">SY84_00120</name>
</gene>